<name>A0A2P2QW56_RHIMU</name>
<organism evidence="1">
    <name type="scientific">Rhizophora mucronata</name>
    <name type="common">Asiatic mangrove</name>
    <dbReference type="NCBI Taxonomy" id="61149"/>
    <lineage>
        <taxon>Eukaryota</taxon>
        <taxon>Viridiplantae</taxon>
        <taxon>Streptophyta</taxon>
        <taxon>Embryophyta</taxon>
        <taxon>Tracheophyta</taxon>
        <taxon>Spermatophyta</taxon>
        <taxon>Magnoliopsida</taxon>
        <taxon>eudicotyledons</taxon>
        <taxon>Gunneridae</taxon>
        <taxon>Pentapetalae</taxon>
        <taxon>rosids</taxon>
        <taxon>fabids</taxon>
        <taxon>Malpighiales</taxon>
        <taxon>Rhizophoraceae</taxon>
        <taxon>Rhizophora</taxon>
    </lineage>
</organism>
<reference evidence="1" key="1">
    <citation type="submission" date="2018-02" db="EMBL/GenBank/DDBJ databases">
        <title>Rhizophora mucronata_Transcriptome.</title>
        <authorList>
            <person name="Meera S.P."/>
            <person name="Sreeshan A."/>
            <person name="Augustine A."/>
        </authorList>
    </citation>
    <scope>NUCLEOTIDE SEQUENCE</scope>
    <source>
        <tissue evidence="1">Leaf</tissue>
    </source>
</reference>
<dbReference type="EMBL" id="GGEC01090703">
    <property type="protein sequence ID" value="MBX71187.1"/>
    <property type="molecule type" value="Transcribed_RNA"/>
</dbReference>
<dbReference type="AlphaFoldDB" id="A0A2P2QW56"/>
<sequence length="36" mass="4008">MQELTTEINSLSTHLCYIKPYSLKVQITSSPCTCAC</sequence>
<evidence type="ECO:0000313" key="1">
    <source>
        <dbReference type="EMBL" id="MBX71187.1"/>
    </source>
</evidence>
<protein>
    <submittedName>
        <fullName evidence="1">Uncharacterized protein</fullName>
    </submittedName>
</protein>
<accession>A0A2P2QW56</accession>
<proteinExistence type="predicted"/>